<dbReference type="EMBL" id="VSSQ01003421">
    <property type="protein sequence ID" value="MPM20609.1"/>
    <property type="molecule type" value="Genomic_DNA"/>
</dbReference>
<feature type="region of interest" description="Disordered" evidence="1">
    <location>
        <begin position="42"/>
        <end position="69"/>
    </location>
</feature>
<proteinExistence type="predicted"/>
<gene>
    <name evidence="2" type="ORF">SDC9_67040</name>
</gene>
<organism evidence="2">
    <name type="scientific">bioreactor metagenome</name>
    <dbReference type="NCBI Taxonomy" id="1076179"/>
    <lineage>
        <taxon>unclassified sequences</taxon>
        <taxon>metagenomes</taxon>
        <taxon>ecological metagenomes</taxon>
    </lineage>
</organism>
<reference evidence="2" key="1">
    <citation type="submission" date="2019-08" db="EMBL/GenBank/DDBJ databases">
        <authorList>
            <person name="Kucharzyk K."/>
            <person name="Murdoch R.W."/>
            <person name="Higgins S."/>
            <person name="Loffler F."/>
        </authorList>
    </citation>
    <scope>NUCLEOTIDE SEQUENCE</scope>
</reference>
<evidence type="ECO:0000256" key="1">
    <source>
        <dbReference type="SAM" id="MobiDB-lite"/>
    </source>
</evidence>
<accession>A0A644XWY3</accession>
<protein>
    <submittedName>
        <fullName evidence="2">Uncharacterized protein</fullName>
    </submittedName>
</protein>
<comment type="caution">
    <text evidence="2">The sequence shown here is derived from an EMBL/GenBank/DDBJ whole genome shotgun (WGS) entry which is preliminary data.</text>
</comment>
<sequence length="80" mass="8067">MGVPQVGGDFASAGFTQVLHGGINAADGGVGLWSRGNQNDGLGEHNAGLGQAELPGGVTGRFDDGQRHGIGEPHVLCCRD</sequence>
<name>A0A644XWY3_9ZZZZ</name>
<evidence type="ECO:0000313" key="2">
    <source>
        <dbReference type="EMBL" id="MPM20609.1"/>
    </source>
</evidence>
<dbReference type="AlphaFoldDB" id="A0A644XWY3"/>